<dbReference type="PROSITE" id="PS50977">
    <property type="entry name" value="HTH_TETR_2"/>
    <property type="match status" value="1"/>
</dbReference>
<name>A0ABW4VK17_9MICO</name>
<evidence type="ECO:0000313" key="6">
    <source>
        <dbReference type="EMBL" id="MFD2029082.1"/>
    </source>
</evidence>
<sequence>MSDGTRRRGRPRASEAQDTRELLLKAALDLFASHGFAGTSVRQIAREAGLSEAGLYAHFPSKQAIYDELFSQMGPVFLGALDLDPDELAGDSPSEAVPEIVDRLLRLWEKPASRALTSMLLREGIPGAGMNGLAAAAAAARQRLEPVFESWRQRGEFRDGVPASTLVWELFTSLFAVRFLHLHAAASAEDRATARELAQRHVEFFLDSALSVST</sequence>
<dbReference type="Gene3D" id="1.10.357.10">
    <property type="entry name" value="Tetracycline Repressor, domain 2"/>
    <property type="match status" value="1"/>
</dbReference>
<feature type="domain" description="HTH tetR-type" evidence="5">
    <location>
        <begin position="17"/>
        <end position="77"/>
    </location>
</feature>
<dbReference type="EMBL" id="JBHUHF010000001">
    <property type="protein sequence ID" value="MFD2029082.1"/>
    <property type="molecule type" value="Genomic_DNA"/>
</dbReference>
<protein>
    <submittedName>
        <fullName evidence="6">TetR/AcrR family transcriptional regulator</fullName>
    </submittedName>
</protein>
<gene>
    <name evidence="6" type="ORF">ACFSL2_26610</name>
</gene>
<keyword evidence="1" id="KW-0805">Transcription regulation</keyword>
<evidence type="ECO:0000259" key="5">
    <source>
        <dbReference type="PROSITE" id="PS50977"/>
    </source>
</evidence>
<reference evidence="7" key="1">
    <citation type="journal article" date="2019" name="Int. J. Syst. Evol. Microbiol.">
        <title>The Global Catalogue of Microorganisms (GCM) 10K type strain sequencing project: providing services to taxonomists for standard genome sequencing and annotation.</title>
        <authorList>
            <consortium name="The Broad Institute Genomics Platform"/>
            <consortium name="The Broad Institute Genome Sequencing Center for Infectious Disease"/>
            <person name="Wu L."/>
            <person name="Ma J."/>
        </authorList>
    </citation>
    <scope>NUCLEOTIDE SEQUENCE [LARGE SCALE GENOMIC DNA]</scope>
    <source>
        <strain evidence="7">CCM 7043</strain>
    </source>
</reference>
<dbReference type="PROSITE" id="PS01081">
    <property type="entry name" value="HTH_TETR_1"/>
    <property type="match status" value="1"/>
</dbReference>
<dbReference type="InterPro" id="IPR036271">
    <property type="entry name" value="Tet_transcr_reg_TetR-rel_C_sf"/>
</dbReference>
<evidence type="ECO:0000256" key="1">
    <source>
        <dbReference type="ARBA" id="ARBA00023015"/>
    </source>
</evidence>
<dbReference type="SUPFAM" id="SSF46689">
    <property type="entry name" value="Homeodomain-like"/>
    <property type="match status" value="1"/>
</dbReference>
<evidence type="ECO:0000256" key="3">
    <source>
        <dbReference type="ARBA" id="ARBA00023163"/>
    </source>
</evidence>
<keyword evidence="2 4" id="KW-0238">DNA-binding</keyword>
<organism evidence="6 7">
    <name type="scientific">Promicromonospora aerolata</name>
    <dbReference type="NCBI Taxonomy" id="195749"/>
    <lineage>
        <taxon>Bacteria</taxon>
        <taxon>Bacillati</taxon>
        <taxon>Actinomycetota</taxon>
        <taxon>Actinomycetes</taxon>
        <taxon>Micrococcales</taxon>
        <taxon>Promicromonosporaceae</taxon>
        <taxon>Promicromonospora</taxon>
    </lineage>
</organism>
<dbReference type="InterPro" id="IPR023772">
    <property type="entry name" value="DNA-bd_HTH_TetR-type_CS"/>
</dbReference>
<dbReference type="PANTHER" id="PTHR30055">
    <property type="entry name" value="HTH-TYPE TRANSCRIPTIONAL REGULATOR RUTR"/>
    <property type="match status" value="1"/>
</dbReference>
<comment type="caution">
    <text evidence="6">The sequence shown here is derived from an EMBL/GenBank/DDBJ whole genome shotgun (WGS) entry which is preliminary data.</text>
</comment>
<dbReference type="PANTHER" id="PTHR30055:SF234">
    <property type="entry name" value="HTH-TYPE TRANSCRIPTIONAL REGULATOR BETI"/>
    <property type="match status" value="1"/>
</dbReference>
<evidence type="ECO:0000256" key="4">
    <source>
        <dbReference type="PROSITE-ProRule" id="PRU00335"/>
    </source>
</evidence>
<dbReference type="RefSeq" id="WP_377200736.1">
    <property type="nucleotide sequence ID" value="NZ_JBHUHF010000001.1"/>
</dbReference>
<dbReference type="SUPFAM" id="SSF48498">
    <property type="entry name" value="Tetracyclin repressor-like, C-terminal domain"/>
    <property type="match status" value="1"/>
</dbReference>
<feature type="DNA-binding region" description="H-T-H motif" evidence="4">
    <location>
        <begin position="40"/>
        <end position="59"/>
    </location>
</feature>
<keyword evidence="7" id="KW-1185">Reference proteome</keyword>
<evidence type="ECO:0000313" key="7">
    <source>
        <dbReference type="Proteomes" id="UP001597338"/>
    </source>
</evidence>
<accession>A0ABW4VK17</accession>
<dbReference type="PRINTS" id="PR00455">
    <property type="entry name" value="HTHTETR"/>
</dbReference>
<evidence type="ECO:0000256" key="2">
    <source>
        <dbReference type="ARBA" id="ARBA00023125"/>
    </source>
</evidence>
<dbReference type="Pfam" id="PF00440">
    <property type="entry name" value="TetR_N"/>
    <property type="match status" value="1"/>
</dbReference>
<dbReference type="InterPro" id="IPR009057">
    <property type="entry name" value="Homeodomain-like_sf"/>
</dbReference>
<dbReference type="Proteomes" id="UP001597338">
    <property type="component" value="Unassembled WGS sequence"/>
</dbReference>
<dbReference type="InterPro" id="IPR050109">
    <property type="entry name" value="HTH-type_TetR-like_transc_reg"/>
</dbReference>
<keyword evidence="3" id="KW-0804">Transcription</keyword>
<dbReference type="InterPro" id="IPR001647">
    <property type="entry name" value="HTH_TetR"/>
</dbReference>
<proteinExistence type="predicted"/>